<name>A0ABU6SXB7_9FABA</name>
<reference evidence="2 3" key="1">
    <citation type="journal article" date="2023" name="Plants (Basel)">
        <title>Bridging the Gap: Combining Genomics and Transcriptomics Approaches to Understand Stylosanthes scabra, an Orphan Legume from the Brazilian Caatinga.</title>
        <authorList>
            <person name="Ferreira-Neto J.R.C."/>
            <person name="da Silva M.D."/>
            <person name="Binneck E."/>
            <person name="de Melo N.F."/>
            <person name="da Silva R.H."/>
            <person name="de Melo A.L.T.M."/>
            <person name="Pandolfi V."/>
            <person name="Bustamante F.O."/>
            <person name="Brasileiro-Vidal A.C."/>
            <person name="Benko-Iseppon A.M."/>
        </authorList>
    </citation>
    <scope>NUCLEOTIDE SEQUENCE [LARGE SCALE GENOMIC DNA]</scope>
    <source>
        <tissue evidence="2">Leaves</tissue>
    </source>
</reference>
<evidence type="ECO:0000256" key="1">
    <source>
        <dbReference type="SAM" id="MobiDB-lite"/>
    </source>
</evidence>
<feature type="region of interest" description="Disordered" evidence="1">
    <location>
        <begin position="1"/>
        <end position="25"/>
    </location>
</feature>
<comment type="caution">
    <text evidence="2">The sequence shown here is derived from an EMBL/GenBank/DDBJ whole genome shotgun (WGS) entry which is preliminary data.</text>
</comment>
<sequence length="67" mass="7597">KNILPPSNHQQHERHYTTNLETPSHQRRATLEDFCKGGTKGCCKVHIAQHHVGLQAKVHRIPAAKLQ</sequence>
<evidence type="ECO:0000313" key="3">
    <source>
        <dbReference type="Proteomes" id="UP001341840"/>
    </source>
</evidence>
<evidence type="ECO:0000313" key="2">
    <source>
        <dbReference type="EMBL" id="MED6140368.1"/>
    </source>
</evidence>
<feature type="non-terminal residue" evidence="2">
    <location>
        <position position="1"/>
    </location>
</feature>
<proteinExistence type="predicted"/>
<dbReference type="Proteomes" id="UP001341840">
    <property type="component" value="Unassembled WGS sequence"/>
</dbReference>
<accession>A0ABU6SXB7</accession>
<dbReference type="EMBL" id="JASCZI010062323">
    <property type="protein sequence ID" value="MED6140368.1"/>
    <property type="molecule type" value="Genomic_DNA"/>
</dbReference>
<organism evidence="2 3">
    <name type="scientific">Stylosanthes scabra</name>
    <dbReference type="NCBI Taxonomy" id="79078"/>
    <lineage>
        <taxon>Eukaryota</taxon>
        <taxon>Viridiplantae</taxon>
        <taxon>Streptophyta</taxon>
        <taxon>Embryophyta</taxon>
        <taxon>Tracheophyta</taxon>
        <taxon>Spermatophyta</taxon>
        <taxon>Magnoliopsida</taxon>
        <taxon>eudicotyledons</taxon>
        <taxon>Gunneridae</taxon>
        <taxon>Pentapetalae</taxon>
        <taxon>rosids</taxon>
        <taxon>fabids</taxon>
        <taxon>Fabales</taxon>
        <taxon>Fabaceae</taxon>
        <taxon>Papilionoideae</taxon>
        <taxon>50 kb inversion clade</taxon>
        <taxon>dalbergioids sensu lato</taxon>
        <taxon>Dalbergieae</taxon>
        <taxon>Pterocarpus clade</taxon>
        <taxon>Stylosanthes</taxon>
    </lineage>
</organism>
<protein>
    <submittedName>
        <fullName evidence="2">Uncharacterized protein</fullName>
    </submittedName>
</protein>
<gene>
    <name evidence="2" type="ORF">PIB30_092466</name>
</gene>
<keyword evidence="3" id="KW-1185">Reference proteome</keyword>